<evidence type="ECO:0000256" key="2">
    <source>
        <dbReference type="ARBA" id="ARBA00009477"/>
    </source>
</evidence>
<dbReference type="SUPFAM" id="SSF111369">
    <property type="entry name" value="HlyD-like secretion proteins"/>
    <property type="match status" value="1"/>
</dbReference>
<accession>A0A0G1U1D7</accession>
<reference evidence="6 7" key="1">
    <citation type="journal article" date="2015" name="Nature">
        <title>rRNA introns, odd ribosomes, and small enigmatic genomes across a large radiation of phyla.</title>
        <authorList>
            <person name="Brown C.T."/>
            <person name="Hug L.A."/>
            <person name="Thomas B.C."/>
            <person name="Sharon I."/>
            <person name="Castelle C.J."/>
            <person name="Singh A."/>
            <person name="Wilkins M.J."/>
            <person name="Williams K.H."/>
            <person name="Banfield J.F."/>
        </authorList>
    </citation>
    <scope>NUCLEOTIDE SEQUENCE [LARGE SCALE GENOMIC DNA]</scope>
</reference>
<dbReference type="Gene3D" id="2.40.50.100">
    <property type="match status" value="1"/>
</dbReference>
<dbReference type="Gene3D" id="2.40.30.170">
    <property type="match status" value="1"/>
</dbReference>
<dbReference type="EMBL" id="LCOZ01000007">
    <property type="protein sequence ID" value="KKU87874.1"/>
    <property type="molecule type" value="Genomic_DNA"/>
</dbReference>
<dbReference type="InterPro" id="IPR006143">
    <property type="entry name" value="RND_pump_MFP"/>
</dbReference>
<gene>
    <name evidence="6" type="ORF">UY17_C0007G0010</name>
</gene>
<comment type="similarity">
    <text evidence="2">Belongs to the membrane fusion protein (MFP) (TC 8.A.1) family.</text>
</comment>
<evidence type="ECO:0000256" key="1">
    <source>
        <dbReference type="ARBA" id="ARBA00004196"/>
    </source>
</evidence>
<dbReference type="GO" id="GO:0030313">
    <property type="term" value="C:cell envelope"/>
    <property type="evidence" value="ECO:0007669"/>
    <property type="project" value="UniProtKB-SubCell"/>
</dbReference>
<evidence type="ECO:0000313" key="6">
    <source>
        <dbReference type="EMBL" id="KKU87874.1"/>
    </source>
</evidence>
<dbReference type="InterPro" id="IPR058625">
    <property type="entry name" value="MdtA-like_BSH"/>
</dbReference>
<dbReference type="Gene3D" id="2.40.420.20">
    <property type="match status" value="1"/>
</dbReference>
<comment type="caution">
    <text evidence="6">The sequence shown here is derived from an EMBL/GenBank/DDBJ whole genome shotgun (WGS) entry which is preliminary data.</text>
</comment>
<keyword evidence="3" id="KW-0175">Coiled coil</keyword>
<dbReference type="InterPro" id="IPR058627">
    <property type="entry name" value="MdtA-like_C"/>
</dbReference>
<dbReference type="AlphaFoldDB" id="A0A0G1U1D7"/>
<dbReference type="PANTHER" id="PTHR32347:SF23">
    <property type="entry name" value="BLL5650 PROTEIN"/>
    <property type="match status" value="1"/>
</dbReference>
<dbReference type="NCBIfam" id="TIGR01730">
    <property type="entry name" value="RND_mfp"/>
    <property type="match status" value="1"/>
</dbReference>
<evidence type="ECO:0000256" key="3">
    <source>
        <dbReference type="ARBA" id="ARBA00023054"/>
    </source>
</evidence>
<feature type="domain" description="Multidrug resistance protein MdtA-like C-terminal permuted SH3" evidence="5">
    <location>
        <begin position="291"/>
        <end position="344"/>
    </location>
</feature>
<dbReference type="Pfam" id="PF25967">
    <property type="entry name" value="RND-MFP_C"/>
    <property type="match status" value="1"/>
</dbReference>
<comment type="subcellular location">
    <subcellularLocation>
        <location evidence="1">Cell envelope</location>
    </subcellularLocation>
</comment>
<dbReference type="InterPro" id="IPR050465">
    <property type="entry name" value="UPF0194_transport"/>
</dbReference>
<name>A0A0G1U1D7_9BACT</name>
<evidence type="ECO:0000259" key="4">
    <source>
        <dbReference type="Pfam" id="PF25917"/>
    </source>
</evidence>
<sequence length="346" mass="38355">MFGKKLKLALVWIKARKLLTVSGLIVLIVGGWFSYQRWRPKSPEELYELAPVKRETIRQTITASGKVKSQTQIDLKFQTSGQMTWVGIKEGDSVNQWQALASLDKRELEKNLQKYLLDFSKERADFDEDLKITYKDKALTDTINRILQKNQYDLDKAVLDVEIKDIAVKLATLTSPIAGIVTRIDVPVAGVNITPAAAVFTVADPKHLLFEAEADETDIGNLEMGQPAELILDAFPDEPIPVTVSRIDYSSTTDSSGATIYQVEFELEPNQWLRLGLNGEITITTAEKDSVLTVPFSSVGSDNQVQVVRNSRLETVTVVTGIASDDKLEIVSGLNEGDQVVVAEKD</sequence>
<dbReference type="Pfam" id="PF25917">
    <property type="entry name" value="BSH_RND"/>
    <property type="match status" value="1"/>
</dbReference>
<dbReference type="GO" id="GO:0022857">
    <property type="term" value="F:transmembrane transporter activity"/>
    <property type="evidence" value="ECO:0007669"/>
    <property type="project" value="InterPro"/>
</dbReference>
<dbReference type="Proteomes" id="UP000034772">
    <property type="component" value="Unassembled WGS sequence"/>
</dbReference>
<dbReference type="GO" id="GO:0016020">
    <property type="term" value="C:membrane"/>
    <property type="evidence" value="ECO:0007669"/>
    <property type="project" value="InterPro"/>
</dbReference>
<proteinExistence type="inferred from homology"/>
<organism evidence="6 7">
    <name type="scientific">Candidatus Beckwithbacteria bacterium GW2011_GWC2_47_9</name>
    <dbReference type="NCBI Taxonomy" id="1618373"/>
    <lineage>
        <taxon>Bacteria</taxon>
        <taxon>Candidatus Beckwithiibacteriota</taxon>
    </lineage>
</organism>
<feature type="domain" description="Multidrug resistance protein MdtA-like barrel-sandwich hybrid" evidence="4">
    <location>
        <begin position="73"/>
        <end position="188"/>
    </location>
</feature>
<protein>
    <submittedName>
        <fullName evidence="6">Efflux transporter, RND family, MFP subunit</fullName>
    </submittedName>
</protein>
<evidence type="ECO:0000313" key="7">
    <source>
        <dbReference type="Proteomes" id="UP000034772"/>
    </source>
</evidence>
<dbReference type="PANTHER" id="PTHR32347">
    <property type="entry name" value="EFFLUX SYSTEM COMPONENT YKNX-RELATED"/>
    <property type="match status" value="1"/>
</dbReference>
<evidence type="ECO:0000259" key="5">
    <source>
        <dbReference type="Pfam" id="PF25967"/>
    </source>
</evidence>